<dbReference type="GO" id="GO:0000976">
    <property type="term" value="F:transcription cis-regulatory region binding"/>
    <property type="evidence" value="ECO:0007669"/>
    <property type="project" value="TreeGrafter"/>
</dbReference>
<feature type="domain" description="HTH araC/xylS-type" evidence="2">
    <location>
        <begin position="207"/>
        <end position="305"/>
    </location>
</feature>
<name>A0A6M2BKL5_9GAMM</name>
<dbReference type="InterPro" id="IPR018060">
    <property type="entry name" value="HTH_AraC"/>
</dbReference>
<dbReference type="PANTHER" id="PTHR47894">
    <property type="entry name" value="HTH-TYPE TRANSCRIPTIONAL REGULATOR GADX"/>
    <property type="match status" value="1"/>
</dbReference>
<gene>
    <name evidence="3" type="ORF">G7Y85_01145</name>
</gene>
<dbReference type="Gene3D" id="1.10.10.60">
    <property type="entry name" value="Homeodomain-like"/>
    <property type="match status" value="1"/>
</dbReference>
<dbReference type="GO" id="GO:0003700">
    <property type="term" value="F:DNA-binding transcription factor activity"/>
    <property type="evidence" value="ECO:0007669"/>
    <property type="project" value="InterPro"/>
</dbReference>
<dbReference type="Proteomes" id="UP000472676">
    <property type="component" value="Unassembled WGS sequence"/>
</dbReference>
<evidence type="ECO:0000313" key="3">
    <source>
        <dbReference type="EMBL" id="NGY03362.1"/>
    </source>
</evidence>
<dbReference type="InterPro" id="IPR032687">
    <property type="entry name" value="AraC-type_N"/>
</dbReference>
<keyword evidence="1" id="KW-0238">DNA-binding</keyword>
<comment type="caution">
    <text evidence="3">The sequence shown here is derived from an EMBL/GenBank/DDBJ whole genome shotgun (WGS) entry which is preliminary data.</text>
</comment>
<proteinExistence type="predicted"/>
<dbReference type="SMART" id="SM00342">
    <property type="entry name" value="HTH_ARAC"/>
    <property type="match status" value="1"/>
</dbReference>
<reference evidence="3 4" key="1">
    <citation type="journal article" date="2014" name="Int. J. Syst. Evol. Microbiol.">
        <title>Solimonas terrae sp. nov., isolated from soil.</title>
        <authorList>
            <person name="Kim S.J."/>
            <person name="Moon J.Y."/>
            <person name="Weon H.Y."/>
            <person name="Ahn J.H."/>
            <person name="Chen W.M."/>
            <person name="Kwon S.W."/>
        </authorList>
    </citation>
    <scope>NUCLEOTIDE SEQUENCE [LARGE SCALE GENOMIC DNA]</scope>
    <source>
        <strain evidence="3 4">KIS83-12</strain>
    </source>
</reference>
<dbReference type="Pfam" id="PF12625">
    <property type="entry name" value="Arabinose_bd"/>
    <property type="match status" value="1"/>
</dbReference>
<evidence type="ECO:0000259" key="2">
    <source>
        <dbReference type="PROSITE" id="PS01124"/>
    </source>
</evidence>
<evidence type="ECO:0000256" key="1">
    <source>
        <dbReference type="ARBA" id="ARBA00023125"/>
    </source>
</evidence>
<dbReference type="GO" id="GO:0005829">
    <property type="term" value="C:cytosol"/>
    <property type="evidence" value="ECO:0007669"/>
    <property type="project" value="TreeGrafter"/>
</dbReference>
<keyword evidence="4" id="KW-1185">Reference proteome</keyword>
<organism evidence="3 4">
    <name type="scientific">Solimonas terrae</name>
    <dbReference type="NCBI Taxonomy" id="1396819"/>
    <lineage>
        <taxon>Bacteria</taxon>
        <taxon>Pseudomonadati</taxon>
        <taxon>Pseudomonadota</taxon>
        <taxon>Gammaproteobacteria</taxon>
        <taxon>Nevskiales</taxon>
        <taxon>Nevskiaceae</taxon>
        <taxon>Solimonas</taxon>
    </lineage>
</organism>
<dbReference type="AlphaFoldDB" id="A0A6M2BKL5"/>
<dbReference type="Pfam" id="PF12833">
    <property type="entry name" value="HTH_18"/>
    <property type="match status" value="1"/>
</dbReference>
<sequence length="308" mass="34507">MRKAGVDPADDADSLPRASYRQAVALLEHAAAALHCPDFGMRLAARQSDGMFGPLGSVMKNSATLGDALDYVSTHNYAHSLAARVWLKRLRSGNAVFVGHDILLDRLPNRSQAMEQLLLVGHLSTLEITGGRARARRVHFRHLAISPRRTYRRYFGCEVRFGQNEDGVVYSDRDLASPIVHSDAHAYRSAIAFIDREFTAQRPPLHAQARGLIMQLLGGGQCTNERIAGELKLHPRTLHRRLASEGTSFHRIKDEVRRDLMLYYSQQTDLDFARVSERLGFAEQAVLSRNCQRWFGAAPTRLRARAPS</sequence>
<dbReference type="PANTHER" id="PTHR47894:SF4">
    <property type="entry name" value="HTH-TYPE TRANSCRIPTIONAL REGULATOR GADX"/>
    <property type="match status" value="1"/>
</dbReference>
<accession>A0A6M2BKL5</accession>
<evidence type="ECO:0000313" key="4">
    <source>
        <dbReference type="Proteomes" id="UP000472676"/>
    </source>
</evidence>
<protein>
    <submittedName>
        <fullName evidence="3">Helix-turn-helix domain-containing protein</fullName>
    </submittedName>
</protein>
<dbReference type="PROSITE" id="PS01124">
    <property type="entry name" value="HTH_ARAC_FAMILY_2"/>
    <property type="match status" value="1"/>
</dbReference>
<dbReference type="EMBL" id="JAAMOW010000001">
    <property type="protein sequence ID" value="NGY03362.1"/>
    <property type="molecule type" value="Genomic_DNA"/>
</dbReference>